<evidence type="ECO:0000313" key="2">
    <source>
        <dbReference type="Proteomes" id="UP001224139"/>
    </source>
</evidence>
<reference evidence="1 2" key="1">
    <citation type="submission" date="2023-06" db="EMBL/GenBank/DDBJ databases">
        <title>Comparative genomics of Bacillaceae isolates and their secondary metabolite potential.</title>
        <authorList>
            <person name="Song L."/>
            <person name="Nielsen L.J."/>
            <person name="Mohite O."/>
            <person name="Xu X."/>
            <person name="Weber T."/>
            <person name="Kovacs A.T."/>
        </authorList>
    </citation>
    <scope>NUCLEOTIDE SEQUENCE [LARGE SCALE GENOMIC DNA]</scope>
    <source>
        <strain evidence="1 2">DX2.1</strain>
    </source>
</reference>
<dbReference type="InterPro" id="IPR038763">
    <property type="entry name" value="DHH_sf"/>
</dbReference>
<dbReference type="RefSeq" id="WP_289358281.1">
    <property type="nucleotide sequence ID" value="NZ_JAUCFG010000002.1"/>
</dbReference>
<comment type="caution">
    <text evidence="1">The sequence shown here is derived from an EMBL/GenBank/DDBJ whole genome shotgun (WGS) entry which is preliminary data.</text>
</comment>
<evidence type="ECO:0000313" key="1">
    <source>
        <dbReference type="EMBL" id="MDM5437495.1"/>
    </source>
</evidence>
<organism evidence="1 2">
    <name type="scientific">Bacillus hominis</name>
    <dbReference type="NCBI Taxonomy" id="2817478"/>
    <lineage>
        <taxon>Bacteria</taxon>
        <taxon>Bacillati</taxon>
        <taxon>Bacillota</taxon>
        <taxon>Bacilli</taxon>
        <taxon>Bacillales</taxon>
        <taxon>Bacillaceae</taxon>
        <taxon>Bacillus</taxon>
        <taxon>Bacillus cereus group</taxon>
    </lineage>
</organism>
<name>A0ABT7R3H9_9BACI</name>
<dbReference type="Proteomes" id="UP001224139">
    <property type="component" value="Unassembled WGS sequence"/>
</dbReference>
<keyword evidence="2" id="KW-1185">Reference proteome</keyword>
<dbReference type="Gene3D" id="3.10.310.30">
    <property type="match status" value="1"/>
</dbReference>
<protein>
    <recommendedName>
        <fullName evidence="3">Glycosyltransferase</fullName>
    </recommendedName>
</protein>
<dbReference type="EMBL" id="JAUCFG010000002">
    <property type="protein sequence ID" value="MDM5437495.1"/>
    <property type="molecule type" value="Genomic_DNA"/>
</dbReference>
<evidence type="ECO:0008006" key="3">
    <source>
        <dbReference type="Google" id="ProtNLM"/>
    </source>
</evidence>
<sequence>MIQNERLYLSPVIVVKGDFHKGIIGILASRIVSHYKKPAIFIANNGTGSARILQSSGFSICTNHFQF</sequence>
<proteinExistence type="predicted"/>
<gene>
    <name evidence="1" type="ORF">QUG02_04975</name>
</gene>
<accession>A0ABT7R3H9</accession>
<dbReference type="SUPFAM" id="SSF64182">
    <property type="entry name" value="DHH phosphoesterases"/>
    <property type="match status" value="1"/>
</dbReference>